<dbReference type="AlphaFoldDB" id="A0A284RTQ1"/>
<keyword evidence="4" id="KW-0547">Nucleotide-binding</keyword>
<dbReference type="GO" id="GO:0006256">
    <property type="term" value="P:UDP catabolic process"/>
    <property type="evidence" value="ECO:0007669"/>
    <property type="project" value="TreeGrafter"/>
</dbReference>
<gene>
    <name evidence="8" type="ORF">ARMOST_15580</name>
</gene>
<reference evidence="9" key="1">
    <citation type="journal article" date="2017" name="Nat. Ecol. Evol.">
        <title>Genome expansion and lineage-specific genetic innovations in the forest pathogenic fungi Armillaria.</title>
        <authorList>
            <person name="Sipos G."/>
            <person name="Prasanna A.N."/>
            <person name="Walter M.C."/>
            <person name="O'Connor E."/>
            <person name="Balint B."/>
            <person name="Krizsan K."/>
            <person name="Kiss B."/>
            <person name="Hess J."/>
            <person name="Varga T."/>
            <person name="Slot J."/>
            <person name="Riley R."/>
            <person name="Boka B."/>
            <person name="Rigling D."/>
            <person name="Barry K."/>
            <person name="Lee J."/>
            <person name="Mihaltcheva S."/>
            <person name="LaButti K."/>
            <person name="Lipzen A."/>
            <person name="Waldron R."/>
            <person name="Moloney N.M."/>
            <person name="Sperisen C."/>
            <person name="Kredics L."/>
            <person name="Vagvoelgyi C."/>
            <person name="Patrignani A."/>
            <person name="Fitzpatrick D."/>
            <person name="Nagy I."/>
            <person name="Doyle S."/>
            <person name="Anderson J.B."/>
            <person name="Grigoriev I.V."/>
            <person name="Gueldener U."/>
            <person name="Muensterkoetter M."/>
            <person name="Nagy L.G."/>
        </authorList>
    </citation>
    <scope>NUCLEOTIDE SEQUENCE [LARGE SCALE GENOMIC DNA]</scope>
    <source>
        <strain evidence="9">C18/9</strain>
    </source>
</reference>
<dbReference type="OMA" id="HESIGFM"/>
<dbReference type="EMBL" id="FUEG01000016">
    <property type="protein sequence ID" value="SJL12159.1"/>
    <property type="molecule type" value="Genomic_DNA"/>
</dbReference>
<evidence type="ECO:0000256" key="4">
    <source>
        <dbReference type="PIRSR" id="PIRSR600407-2"/>
    </source>
</evidence>
<dbReference type="PANTHER" id="PTHR11782">
    <property type="entry name" value="ADENOSINE/GUANOSINE DIPHOSPHATASE"/>
    <property type="match status" value="1"/>
</dbReference>
<evidence type="ECO:0000256" key="2">
    <source>
        <dbReference type="ARBA" id="ARBA00022801"/>
    </source>
</evidence>
<keyword evidence="9" id="KW-1185">Reference proteome</keyword>
<dbReference type="GO" id="GO:0017111">
    <property type="term" value="F:ribonucleoside triphosphate phosphatase activity"/>
    <property type="evidence" value="ECO:0007669"/>
    <property type="project" value="TreeGrafter"/>
</dbReference>
<dbReference type="InterPro" id="IPR000407">
    <property type="entry name" value="GDA1_CD39_NTPase"/>
</dbReference>
<proteinExistence type="inferred from homology"/>
<sequence>MPPPTAGDPWLAGRHFGAVIDAGSSGSRLQIYSWKDPKVIRLDKTSEFHNSHTLPRIEKGAKQGEEWVSKVEPGISSFADNLEDLPGHLRPLLNHAREHIPPSLHAETPLFLLATAGMRLLLPEKQADILSETCRFFVHHSHFRLDGPTAAGPCGSSVRIITGEEEGLFGWIAVNYLMDGFTGSSNPTTYGFLDMGGASTQIAFEPSKAHQDDAKSLIEVRLRLLDGEEILHKVFVTTWLGYGTNQARERYVGQAINEFEAQRTSPLDRDVVPDPCLPKDLELTETPVHLGLASDHSKKTHRLVGTGSFEQCMRKTAALLNKHAPCPDTPCLMNGVYVPPIDFSVSHFIGVSEYWYSSEHVFGLGGPYDFVQYERAASQFCSRNWSNIVEEHEESRQHSRPTGDGEVEDGGRIVDVGKWGDKVEIPRLQMQCFKAAWIANVLHDGIGMPRIVDPGGNGTTYGEKVAEQAESKGLGRPTFQSVDTVGDIAISWTLGKMVLEASKEVPLLSKADKPLVDPLDDIPNPETFPIKPIRPPFLDLIEDKISPHLPTSLTRSSLGFSPVLLLFYPMLFLILLFVIRRRVRSSCLRLRRNKAKQRDAEAYNMGEEGKPLTAGSRPPSPTLKSQKWLRPLRGIFPFVHRPPNPSIISSPLSNSNLRASPPRISPTRSFSMPNGLTSAASISRSPSPSPGLVDDNYFSNGLYSRSLNTSQLNLSGGGVIPRPGAISRINSMHHITDMHLDE</sequence>
<keyword evidence="4" id="KW-0067">ATP-binding</keyword>
<comment type="similarity">
    <text evidence="1 5">Belongs to the GDA1/CD39 NTPase family.</text>
</comment>
<dbReference type="GO" id="GO:0005524">
    <property type="term" value="F:ATP binding"/>
    <property type="evidence" value="ECO:0007669"/>
    <property type="project" value="UniProtKB-KW"/>
</dbReference>
<feature type="active site" description="Proton acceptor" evidence="3">
    <location>
        <position position="166"/>
    </location>
</feature>
<organism evidence="8 9">
    <name type="scientific">Armillaria ostoyae</name>
    <name type="common">Armillaria root rot fungus</name>
    <dbReference type="NCBI Taxonomy" id="47428"/>
    <lineage>
        <taxon>Eukaryota</taxon>
        <taxon>Fungi</taxon>
        <taxon>Dikarya</taxon>
        <taxon>Basidiomycota</taxon>
        <taxon>Agaricomycotina</taxon>
        <taxon>Agaricomycetes</taxon>
        <taxon>Agaricomycetidae</taxon>
        <taxon>Agaricales</taxon>
        <taxon>Marasmiineae</taxon>
        <taxon>Physalacriaceae</taxon>
        <taxon>Armillaria</taxon>
    </lineage>
</organism>
<evidence type="ECO:0000256" key="5">
    <source>
        <dbReference type="RuleBase" id="RU003833"/>
    </source>
</evidence>
<protein>
    <submittedName>
        <fullName evidence="8">Uncharacterized protein</fullName>
    </submittedName>
</protein>
<evidence type="ECO:0000313" key="9">
    <source>
        <dbReference type="Proteomes" id="UP000219338"/>
    </source>
</evidence>
<feature type="region of interest" description="Disordered" evidence="6">
    <location>
        <begin position="391"/>
        <end position="411"/>
    </location>
</feature>
<accession>A0A284RTQ1</accession>
<evidence type="ECO:0000256" key="6">
    <source>
        <dbReference type="SAM" id="MobiDB-lite"/>
    </source>
</evidence>
<feature type="region of interest" description="Disordered" evidence="6">
    <location>
        <begin position="600"/>
        <end position="625"/>
    </location>
</feature>
<dbReference type="CDD" id="cd24039">
    <property type="entry name" value="ASKHA_NBD_YND1-like"/>
    <property type="match status" value="1"/>
</dbReference>
<feature type="compositionally biased region" description="Polar residues" evidence="6">
    <location>
        <begin position="666"/>
        <end position="677"/>
    </location>
</feature>
<dbReference type="GO" id="GO:0005794">
    <property type="term" value="C:Golgi apparatus"/>
    <property type="evidence" value="ECO:0007669"/>
    <property type="project" value="TreeGrafter"/>
</dbReference>
<evidence type="ECO:0000256" key="1">
    <source>
        <dbReference type="ARBA" id="ARBA00009283"/>
    </source>
</evidence>
<keyword evidence="7" id="KW-0472">Membrane</keyword>
<dbReference type="PANTHER" id="PTHR11782:SF121">
    <property type="entry name" value="NUCLEOSIDE-DIPHOSPHATASE MIG-23"/>
    <property type="match status" value="1"/>
</dbReference>
<dbReference type="GO" id="GO:0016020">
    <property type="term" value="C:membrane"/>
    <property type="evidence" value="ECO:0007669"/>
    <property type="project" value="TreeGrafter"/>
</dbReference>
<dbReference type="STRING" id="47428.A0A284RTQ1"/>
<feature type="binding site" evidence="4">
    <location>
        <begin position="197"/>
        <end position="201"/>
    </location>
    <ligand>
        <name>ATP</name>
        <dbReference type="ChEBI" id="CHEBI:30616"/>
    </ligand>
</feature>
<dbReference type="Gene3D" id="3.30.420.40">
    <property type="match status" value="1"/>
</dbReference>
<name>A0A284RTQ1_ARMOS</name>
<dbReference type="GO" id="GO:0046036">
    <property type="term" value="P:CTP metabolic process"/>
    <property type="evidence" value="ECO:0007669"/>
    <property type="project" value="TreeGrafter"/>
</dbReference>
<feature type="transmembrane region" description="Helical" evidence="7">
    <location>
        <begin position="558"/>
        <end position="579"/>
    </location>
</feature>
<dbReference type="Gene3D" id="3.30.420.150">
    <property type="entry name" value="Exopolyphosphatase. Domain 2"/>
    <property type="match status" value="1"/>
</dbReference>
<dbReference type="GO" id="GO:0045134">
    <property type="term" value="F:UDP phosphatase activity"/>
    <property type="evidence" value="ECO:0007669"/>
    <property type="project" value="TreeGrafter"/>
</dbReference>
<evidence type="ECO:0000313" key="8">
    <source>
        <dbReference type="EMBL" id="SJL12159.1"/>
    </source>
</evidence>
<keyword evidence="7" id="KW-1133">Transmembrane helix</keyword>
<dbReference type="PROSITE" id="PS01238">
    <property type="entry name" value="GDA1_CD39_NTPASE"/>
    <property type="match status" value="1"/>
</dbReference>
<keyword evidence="2 5" id="KW-0378">Hydrolase</keyword>
<feature type="compositionally biased region" description="Low complexity" evidence="6">
    <location>
        <begin position="647"/>
        <end position="657"/>
    </location>
</feature>
<dbReference type="GO" id="GO:0004382">
    <property type="term" value="F:GDP phosphatase activity"/>
    <property type="evidence" value="ECO:0007669"/>
    <property type="project" value="TreeGrafter"/>
</dbReference>
<evidence type="ECO:0000256" key="7">
    <source>
        <dbReference type="SAM" id="Phobius"/>
    </source>
</evidence>
<evidence type="ECO:0000256" key="3">
    <source>
        <dbReference type="PIRSR" id="PIRSR600407-1"/>
    </source>
</evidence>
<dbReference type="Pfam" id="PF01150">
    <property type="entry name" value="GDA1_CD39"/>
    <property type="match status" value="1"/>
</dbReference>
<feature type="region of interest" description="Disordered" evidence="6">
    <location>
        <begin position="647"/>
        <end position="690"/>
    </location>
</feature>
<keyword evidence="7" id="KW-0812">Transmembrane</keyword>
<dbReference type="OrthoDB" id="6372431at2759"/>
<feature type="compositionally biased region" description="Basic and acidic residues" evidence="6">
    <location>
        <begin position="391"/>
        <end position="403"/>
    </location>
</feature>
<dbReference type="Proteomes" id="UP000219338">
    <property type="component" value="Unassembled WGS sequence"/>
</dbReference>